<accession>A0ABZ3JBA2</accession>
<evidence type="ECO:0000313" key="2">
    <source>
        <dbReference type="EMBL" id="XFO75328.1"/>
    </source>
</evidence>
<feature type="domain" description="4Fe-4S ferredoxin-type" evidence="1">
    <location>
        <begin position="163"/>
        <end position="193"/>
    </location>
</feature>
<dbReference type="InterPro" id="IPR017896">
    <property type="entry name" value="4Fe4S_Fe-S-bd"/>
</dbReference>
<dbReference type="RefSeq" id="WP_093793332.1">
    <property type="nucleotide sequence ID" value="NZ_CP155571.1"/>
</dbReference>
<evidence type="ECO:0000259" key="1">
    <source>
        <dbReference type="PROSITE" id="PS51379"/>
    </source>
</evidence>
<dbReference type="EMBL" id="CP155571">
    <property type="protein sequence ID" value="XFO75328.1"/>
    <property type="molecule type" value="Genomic_DNA"/>
</dbReference>
<dbReference type="Gene3D" id="3.30.70.20">
    <property type="match status" value="1"/>
</dbReference>
<dbReference type="PROSITE" id="PS51379">
    <property type="entry name" value="4FE4S_FER_2"/>
    <property type="match status" value="1"/>
</dbReference>
<gene>
    <name evidence="2" type="primary">queG_5</name>
    <name evidence="2" type="ORF">SPACI_054470</name>
</gene>
<evidence type="ECO:0000313" key="3">
    <source>
        <dbReference type="Proteomes" id="UP000216052"/>
    </source>
</evidence>
<organism evidence="2 3">
    <name type="scientific">Sporomusa acidovorans (strain ATCC 49682 / DSM 3132 / Mol)</name>
    <dbReference type="NCBI Taxonomy" id="1123286"/>
    <lineage>
        <taxon>Bacteria</taxon>
        <taxon>Bacillati</taxon>
        <taxon>Bacillota</taxon>
        <taxon>Negativicutes</taxon>
        <taxon>Selenomonadales</taxon>
        <taxon>Sporomusaceae</taxon>
        <taxon>Sporomusa</taxon>
    </lineage>
</organism>
<keyword evidence="2" id="KW-0560">Oxidoreductase</keyword>
<sequence>MINAVNAMEIKRRVRELGADLCGIAPAARFEDAPQGFQPTDVLKECKSIIVVALRFPLSTLSSSSPAAYTFVRNQLCGKIDTLTFQISSELEQLGCCAVPVPSSEPYEFWDESRRHGQGIVSLKHAAVRAGLGKMGKNTLLINDQLGNMLWLGAVLADADLEPDQVADYQACLPNCNICLEACPAKALDGITIEQRQCRAVSAKYSEGGGGVYTCNLCRKICPQYRGIKVEAG</sequence>
<keyword evidence="3" id="KW-1185">Reference proteome</keyword>
<proteinExistence type="predicted"/>
<dbReference type="PANTHER" id="PTHR42827:SF1">
    <property type="entry name" value="IRON-SULFUR CLUSTER-BINDING PROTEIN"/>
    <property type="match status" value="1"/>
</dbReference>
<dbReference type="PANTHER" id="PTHR42827">
    <property type="entry name" value="IRON-SULFUR CLUSTER-BINDING PROTEIN-RELATED"/>
    <property type="match status" value="1"/>
</dbReference>
<reference evidence="2" key="1">
    <citation type="submission" date="2024-05" db="EMBL/GenBank/DDBJ databases">
        <title>Isolation and characterization of Sporomusa carbonis sp. nov., a carboxydotrophic hydrogenogen in the genus of Sporomusa isolated from a charcoal burning pile.</title>
        <authorList>
            <person name="Boeer T."/>
            <person name="Rosenbaum F."/>
            <person name="Eysell L."/>
            <person name="Mueller V."/>
            <person name="Daniel R."/>
            <person name="Poehlein A."/>
        </authorList>
    </citation>
    <scope>NUCLEOTIDE SEQUENCE [LARGE SCALE GENOMIC DNA]</scope>
    <source>
        <strain evidence="2">DSM 3132</strain>
    </source>
</reference>
<dbReference type="Proteomes" id="UP000216052">
    <property type="component" value="Chromosome"/>
</dbReference>
<name>A0ABZ3JBA2_SPOA4</name>
<dbReference type="EC" id="1.17.99.6" evidence="2"/>
<protein>
    <submittedName>
        <fullName evidence="2">Epoxyqueuosine reductase</fullName>
        <ecNumber evidence="2">1.17.99.6</ecNumber>
    </submittedName>
</protein>
<dbReference type="GO" id="GO:0052693">
    <property type="term" value="F:epoxyqueuosine reductase activity"/>
    <property type="evidence" value="ECO:0007669"/>
    <property type="project" value="UniProtKB-EC"/>
</dbReference>
<dbReference type="SUPFAM" id="SSF46548">
    <property type="entry name" value="alpha-helical ferredoxin"/>
    <property type="match status" value="1"/>
</dbReference>